<sequence length="182" mass="21030">MARRIRRGRTMRRPSRLKFLFPIGLVIAFLLEGSISKLFSPVLFEKFSMVPYLTLMWLVMATLFARHEKLHIGWWALGIGIVYDVYYVGIVGIFMFAFPLVVYINRIVFKFVRENLVTSSLIYMGDVLVVFVLSYLGDRIAHIASLSGTQLLIYTLGPTLVLNLILFVILYFPIRALFNYFS</sequence>
<keyword evidence="5" id="KW-0133">Cell shape</keyword>
<name>A0AAE6P247_9LACO</name>
<dbReference type="AlphaFoldDB" id="A0AAE6P247"/>
<dbReference type="GO" id="GO:0008360">
    <property type="term" value="P:regulation of cell shape"/>
    <property type="evidence" value="ECO:0007669"/>
    <property type="project" value="UniProtKB-KW"/>
</dbReference>
<evidence type="ECO:0000256" key="5">
    <source>
        <dbReference type="ARBA" id="ARBA00022960"/>
    </source>
</evidence>
<evidence type="ECO:0000313" key="9">
    <source>
        <dbReference type="EMBL" id="QFX92885.1"/>
    </source>
</evidence>
<organism evidence="9 10">
    <name type="scientific">Fructilactobacillus fructivorans</name>
    <dbReference type="NCBI Taxonomy" id="1614"/>
    <lineage>
        <taxon>Bacteria</taxon>
        <taxon>Bacillati</taxon>
        <taxon>Bacillota</taxon>
        <taxon>Bacilli</taxon>
        <taxon>Lactobacillales</taxon>
        <taxon>Lactobacillaceae</taxon>
        <taxon>Fructilactobacillus</taxon>
    </lineage>
</organism>
<evidence type="ECO:0000256" key="8">
    <source>
        <dbReference type="SAM" id="Phobius"/>
    </source>
</evidence>
<evidence type="ECO:0000256" key="2">
    <source>
        <dbReference type="ARBA" id="ARBA00007776"/>
    </source>
</evidence>
<comment type="subcellular location">
    <subcellularLocation>
        <location evidence="1">Cell membrane</location>
        <topology evidence="1">Multi-pass membrane protein</topology>
    </subcellularLocation>
</comment>
<dbReference type="EMBL" id="CP045562">
    <property type="protein sequence ID" value="QFX92885.1"/>
    <property type="molecule type" value="Genomic_DNA"/>
</dbReference>
<evidence type="ECO:0000256" key="7">
    <source>
        <dbReference type="ARBA" id="ARBA00023136"/>
    </source>
</evidence>
<keyword evidence="4 8" id="KW-0812">Transmembrane</keyword>
<proteinExistence type="inferred from homology"/>
<dbReference type="Proteomes" id="UP000327194">
    <property type="component" value="Chromosome"/>
</dbReference>
<protein>
    <submittedName>
        <fullName evidence="9">Rod shape-determining protein MreD</fullName>
    </submittedName>
</protein>
<evidence type="ECO:0000256" key="3">
    <source>
        <dbReference type="ARBA" id="ARBA00022475"/>
    </source>
</evidence>
<dbReference type="KEGG" id="lfv:LF543_04710"/>
<feature type="transmembrane region" description="Helical" evidence="8">
    <location>
        <begin position="116"/>
        <end position="136"/>
    </location>
</feature>
<dbReference type="NCBIfam" id="TIGR03426">
    <property type="entry name" value="shape_MreD"/>
    <property type="match status" value="1"/>
</dbReference>
<accession>A0AAE6P247</accession>
<keyword evidence="7 8" id="KW-0472">Membrane</keyword>
<evidence type="ECO:0000256" key="6">
    <source>
        <dbReference type="ARBA" id="ARBA00022989"/>
    </source>
</evidence>
<evidence type="ECO:0000256" key="1">
    <source>
        <dbReference type="ARBA" id="ARBA00004651"/>
    </source>
</evidence>
<gene>
    <name evidence="9" type="primary">mreD</name>
    <name evidence="9" type="ORF">LF543_04710</name>
</gene>
<evidence type="ECO:0000313" key="10">
    <source>
        <dbReference type="Proteomes" id="UP000327194"/>
    </source>
</evidence>
<dbReference type="Pfam" id="PF04093">
    <property type="entry name" value="MreD"/>
    <property type="match status" value="1"/>
</dbReference>
<dbReference type="InterPro" id="IPR007227">
    <property type="entry name" value="Cell_shape_determining_MreD"/>
</dbReference>
<keyword evidence="3" id="KW-1003">Cell membrane</keyword>
<reference evidence="9 10" key="1">
    <citation type="submission" date="2019-10" db="EMBL/GenBank/DDBJ databases">
        <title>Genome sequencing of Lactobacillus fructivorans.</title>
        <authorList>
            <person name="Kim K."/>
        </authorList>
    </citation>
    <scope>NUCLEOTIDE SEQUENCE [LARGE SCALE GENOMIC DNA]</scope>
    <source>
        <strain evidence="9 10">LF543</strain>
    </source>
</reference>
<dbReference type="RefSeq" id="WP_147299366.1">
    <property type="nucleotide sequence ID" value="NZ_AZDS01000003.1"/>
</dbReference>
<keyword evidence="6 8" id="KW-1133">Transmembrane helix</keyword>
<evidence type="ECO:0000256" key="4">
    <source>
        <dbReference type="ARBA" id="ARBA00022692"/>
    </source>
</evidence>
<feature type="transmembrane region" description="Helical" evidence="8">
    <location>
        <begin position="151"/>
        <end position="174"/>
    </location>
</feature>
<comment type="similarity">
    <text evidence="2">Belongs to the MreD family.</text>
</comment>
<feature type="transmembrane region" description="Helical" evidence="8">
    <location>
        <begin position="85"/>
        <end position="104"/>
    </location>
</feature>
<dbReference type="GO" id="GO:0005886">
    <property type="term" value="C:plasma membrane"/>
    <property type="evidence" value="ECO:0007669"/>
    <property type="project" value="UniProtKB-SubCell"/>
</dbReference>